<dbReference type="OrthoDB" id="5598057at2759"/>
<evidence type="ECO:0000313" key="4">
    <source>
        <dbReference type="EMBL" id="TIA87160.1"/>
    </source>
</evidence>
<comment type="caution">
    <text evidence="4">The sequence shown here is derived from an EMBL/GenBank/DDBJ whole genome shotgun (WGS) entry which is preliminary data.</text>
</comment>
<dbReference type="PANTHER" id="PTHR31941:SF1">
    <property type="entry name" value="CYTOSKELETAL SIGNALING PROTEIN SLM1"/>
    <property type="match status" value="1"/>
</dbReference>
<dbReference type="InterPro" id="IPR011993">
    <property type="entry name" value="PH-like_dom_sf"/>
</dbReference>
<dbReference type="CDD" id="cd13311">
    <property type="entry name" value="PH_Slm1"/>
    <property type="match status" value="1"/>
</dbReference>
<dbReference type="SMART" id="SM00233">
    <property type="entry name" value="PH"/>
    <property type="match status" value="1"/>
</dbReference>
<dbReference type="SUPFAM" id="SSF50729">
    <property type="entry name" value="PH domain-like"/>
    <property type="match status" value="1"/>
</dbReference>
<proteinExistence type="predicted"/>
<dbReference type="InterPro" id="IPR027267">
    <property type="entry name" value="AH/BAR_dom_sf"/>
</dbReference>
<feature type="region of interest" description="Disordered" evidence="2">
    <location>
        <begin position="421"/>
        <end position="613"/>
    </location>
</feature>
<keyword evidence="5" id="KW-1185">Reference proteome</keyword>
<evidence type="ECO:0000256" key="2">
    <source>
        <dbReference type="SAM" id="MobiDB-lite"/>
    </source>
</evidence>
<feature type="domain" description="PH" evidence="3">
    <location>
        <begin position="291"/>
        <end position="398"/>
    </location>
</feature>
<accession>A0A4T0FGW3</accession>
<dbReference type="Pfam" id="PF20400">
    <property type="entry name" value="BAR_4"/>
    <property type="match status" value="1"/>
</dbReference>
<dbReference type="InterPro" id="IPR001849">
    <property type="entry name" value="PH_domain"/>
</dbReference>
<reference evidence="4 5" key="1">
    <citation type="submission" date="2019-03" db="EMBL/GenBank/DDBJ databases">
        <title>Sequencing 23 genomes of Wallemia ichthyophaga.</title>
        <authorList>
            <person name="Gostincar C."/>
        </authorList>
    </citation>
    <scope>NUCLEOTIDE SEQUENCE [LARGE SCALE GENOMIC DNA]</scope>
    <source>
        <strain evidence="4 5">EXF-5753</strain>
    </source>
</reference>
<feature type="compositionally biased region" description="Low complexity" evidence="2">
    <location>
        <begin position="594"/>
        <end position="613"/>
    </location>
</feature>
<sequence>MAESTKSNKSKMLIQKQSSPSELVPSDILLDRFNAWKTITKNLIAYFEGIADIESNTARELTKLGGVIQVPFKEGSQFMGHGGLQDVFFEIRDKSRSIADHHANLAKTIDGSIVQHLHKLRAEIKAHIRNIANDTSKLATSVAREREYSMRTVSDLQKAITTTKNTPTSIAARDDPYLMNTLVARQLQKQVQEENALQKSIIIMQQNSAQFEEGITSSLQSAWSTFDEWQQRMSYEVQESWKGMGQMFTALEPDAEWLAFADRTDHLLDPETPLRQQELIDYPGRDDPSVLPVHVGWLERKKRFTKSYKEGFYVLTPAGYLHEFASPDPKHQGTPSLSLFLPNCTLGPPSHSTTAKSHKFHLEANKSGKLSRDHSYTFRARSHETMSEWWNDLRMLVSRYLVASETMDRSGPIAAAVRSAGYISESDEEGGSSLEEEEEEEAFSETYENQPTEHEQTQLQRAKEDEEAARAHVDEGEEVTSEEEDEEEEADNNEDEAAPAYTSPRTSSGIQIGKDGYAVDKKPTIKVGRKSSKRSSKSNKPERLLTGESLDKDEAAEHEDGGNAGLLGKFKEAFSRTTESPPEHAADEKSNIDATAAAAAAHAPQNNTTAAAA</sequence>
<dbReference type="EMBL" id="SPNW01000063">
    <property type="protein sequence ID" value="TIA87160.1"/>
    <property type="molecule type" value="Genomic_DNA"/>
</dbReference>
<evidence type="ECO:0000313" key="5">
    <source>
        <dbReference type="Proteomes" id="UP000310189"/>
    </source>
</evidence>
<dbReference type="Gene3D" id="1.20.1270.60">
    <property type="entry name" value="Arfaptin homology (AH) domain/BAR domain"/>
    <property type="match status" value="1"/>
</dbReference>
<dbReference type="SUPFAM" id="SSF103657">
    <property type="entry name" value="BAR/IMD domain-like"/>
    <property type="match status" value="1"/>
</dbReference>
<dbReference type="Pfam" id="PF20399">
    <property type="entry name" value="PH_20"/>
    <property type="match status" value="1"/>
</dbReference>
<evidence type="ECO:0000256" key="1">
    <source>
        <dbReference type="ARBA" id="ARBA00022553"/>
    </source>
</evidence>
<feature type="compositionally biased region" description="Acidic residues" evidence="2">
    <location>
        <begin position="425"/>
        <end position="443"/>
    </location>
</feature>
<dbReference type="Gene3D" id="2.30.29.30">
    <property type="entry name" value="Pleckstrin-homology domain (PH domain)/Phosphotyrosine-binding domain (PTB)"/>
    <property type="match status" value="1"/>
</dbReference>
<dbReference type="InterPro" id="IPR046869">
    <property type="entry name" value="SLM1/RGC1-like_PH"/>
</dbReference>
<feature type="compositionally biased region" description="Basic and acidic residues" evidence="2">
    <location>
        <begin position="451"/>
        <end position="474"/>
    </location>
</feature>
<gene>
    <name evidence="4" type="ORF">E3P99_03343</name>
</gene>
<feature type="compositionally biased region" description="Basic residues" evidence="2">
    <location>
        <begin position="527"/>
        <end position="537"/>
    </location>
</feature>
<feature type="compositionally biased region" description="Basic and acidic residues" evidence="2">
    <location>
        <begin position="581"/>
        <end position="591"/>
    </location>
</feature>
<name>A0A4T0FGW3_9BASI</name>
<dbReference type="AlphaFoldDB" id="A0A4T0FGW3"/>
<dbReference type="InterPro" id="IPR046868">
    <property type="entry name" value="BAR_4"/>
</dbReference>
<dbReference type="PANTHER" id="PTHR31941">
    <property type="entry name" value="CYTOSKELETAL SIGNALING PROTEIN SLM1"/>
    <property type="match status" value="1"/>
</dbReference>
<keyword evidence="1" id="KW-0597">Phosphoprotein</keyword>
<feature type="compositionally biased region" description="Acidic residues" evidence="2">
    <location>
        <begin position="475"/>
        <end position="497"/>
    </location>
</feature>
<dbReference type="PROSITE" id="PS50003">
    <property type="entry name" value="PH_DOMAIN"/>
    <property type="match status" value="1"/>
</dbReference>
<dbReference type="InterPro" id="IPR043453">
    <property type="entry name" value="Slm1_PH"/>
</dbReference>
<protein>
    <recommendedName>
        <fullName evidence="3">PH domain-containing protein</fullName>
    </recommendedName>
</protein>
<evidence type="ECO:0000259" key="3">
    <source>
        <dbReference type="PROSITE" id="PS50003"/>
    </source>
</evidence>
<feature type="compositionally biased region" description="Basic and acidic residues" evidence="2">
    <location>
        <begin position="539"/>
        <end position="561"/>
    </location>
</feature>
<dbReference type="Proteomes" id="UP000310189">
    <property type="component" value="Unassembled WGS sequence"/>
</dbReference>
<organism evidence="4 5">
    <name type="scientific">Wallemia hederae</name>
    <dbReference type="NCBI Taxonomy" id="1540922"/>
    <lineage>
        <taxon>Eukaryota</taxon>
        <taxon>Fungi</taxon>
        <taxon>Dikarya</taxon>
        <taxon>Basidiomycota</taxon>
        <taxon>Wallemiomycotina</taxon>
        <taxon>Wallemiomycetes</taxon>
        <taxon>Wallemiales</taxon>
        <taxon>Wallemiaceae</taxon>
        <taxon>Wallemia</taxon>
    </lineage>
</organism>